<protein>
    <submittedName>
        <fullName evidence="2">SMI1/KNR4 family protein</fullName>
    </submittedName>
</protein>
<reference evidence="2 3" key="1">
    <citation type="submission" date="2023-11" db="EMBL/GenBank/DDBJ databases">
        <title>Actinomadura monticuli sp. nov., isolated from volcanic ash.</title>
        <authorList>
            <person name="Lee S.D."/>
            <person name="Yang H."/>
            <person name="Kim I.S."/>
        </authorList>
    </citation>
    <scope>NUCLEOTIDE SEQUENCE [LARGE SCALE GENOMIC DNA]</scope>
    <source>
        <strain evidence="2 3">DSM 45346</strain>
    </source>
</reference>
<name>A0ABV4QQC0_9ACTN</name>
<dbReference type="Pfam" id="PF09346">
    <property type="entry name" value="SMI1_KNR4"/>
    <property type="match status" value="1"/>
</dbReference>
<dbReference type="SUPFAM" id="SSF160631">
    <property type="entry name" value="SMI1/KNR4-like"/>
    <property type="match status" value="1"/>
</dbReference>
<dbReference type="InterPro" id="IPR018958">
    <property type="entry name" value="Knr4/Smi1-like_dom"/>
</dbReference>
<evidence type="ECO:0000313" key="3">
    <source>
        <dbReference type="Proteomes" id="UP001569904"/>
    </source>
</evidence>
<dbReference type="Proteomes" id="UP001569904">
    <property type="component" value="Unassembled WGS sequence"/>
</dbReference>
<keyword evidence="3" id="KW-1185">Reference proteome</keyword>
<dbReference type="EMBL" id="JAXCEH010000001">
    <property type="protein sequence ID" value="MFA1552105.1"/>
    <property type="molecule type" value="Genomic_DNA"/>
</dbReference>
<dbReference type="InterPro" id="IPR037883">
    <property type="entry name" value="Knr4/Smi1-like_sf"/>
</dbReference>
<feature type="domain" description="Knr4/Smi1-like" evidence="1">
    <location>
        <begin position="33"/>
        <end position="174"/>
    </location>
</feature>
<sequence>MGQLWNRDEIIGGLASLAESGPLPRDGYELRPPLRPEAVLAVERGHGIRLPESYRSFVLEVGDGGAGPHHGLWSLHRAAGSAGVGPPYGPGYLATPFPYTRRVTTKALDDEIGARHMDYDDLLTGSMIIAEIGGGAFMRLVVTGPAAGQVWREELPFDGGALTPGPDFGDWYLRWLRRVGAVDAAPGGRRRLIGWHSPSLEWRGPGSEQGR</sequence>
<proteinExistence type="predicted"/>
<evidence type="ECO:0000259" key="1">
    <source>
        <dbReference type="SMART" id="SM00860"/>
    </source>
</evidence>
<organism evidence="2 3">
    <name type="scientific">Actinomadura chokoriensis</name>
    <dbReference type="NCBI Taxonomy" id="454156"/>
    <lineage>
        <taxon>Bacteria</taxon>
        <taxon>Bacillati</taxon>
        <taxon>Actinomycetota</taxon>
        <taxon>Actinomycetes</taxon>
        <taxon>Streptosporangiales</taxon>
        <taxon>Thermomonosporaceae</taxon>
        <taxon>Actinomadura</taxon>
    </lineage>
</organism>
<comment type="caution">
    <text evidence="2">The sequence shown here is derived from an EMBL/GenBank/DDBJ whole genome shotgun (WGS) entry which is preliminary data.</text>
</comment>
<gene>
    <name evidence="2" type="ORF">SM436_00230</name>
</gene>
<accession>A0ABV4QQC0</accession>
<dbReference type="RefSeq" id="WP_371938397.1">
    <property type="nucleotide sequence ID" value="NZ_JAXCEH010000001.1"/>
</dbReference>
<dbReference type="SMART" id="SM00860">
    <property type="entry name" value="SMI1_KNR4"/>
    <property type="match status" value="1"/>
</dbReference>
<evidence type="ECO:0000313" key="2">
    <source>
        <dbReference type="EMBL" id="MFA1552105.1"/>
    </source>
</evidence>